<keyword evidence="2" id="KW-1185">Reference proteome</keyword>
<name>A0A1T4Z7H1_9ACTN</name>
<dbReference type="EMBL" id="LT796768">
    <property type="protein sequence ID" value="SKB09561.1"/>
    <property type="molecule type" value="Genomic_DNA"/>
</dbReference>
<proteinExistence type="predicted"/>
<sequence length="189" mass="20698">MGFLDGLLGRTKPPKANLDVLFSVPQAALTLQAEGFAFSGHGAVCFRDAEGRADDEVIASAQEMIRTDPTATVEMHADEFGFTWLEVVRPSGDVSGLVTDLHAVNSTMAAQGFDASMLCSTVVFEHEGQRSALVYLFKRGTFYPFVPDPTAARRRDNPTELRMRALIEQDVPIEPDLERWLAIWGAPGL</sequence>
<dbReference type="Pfam" id="PF22742">
    <property type="entry name" value="PspAB"/>
    <property type="match status" value="1"/>
</dbReference>
<dbReference type="InterPro" id="IPR054383">
    <property type="entry name" value="PspAB-like"/>
</dbReference>
<organism evidence="1 2">
    <name type="scientific">Aeromicrobium choanae</name>
    <dbReference type="NCBI Taxonomy" id="1736691"/>
    <lineage>
        <taxon>Bacteria</taxon>
        <taxon>Bacillati</taxon>
        <taxon>Actinomycetota</taxon>
        <taxon>Actinomycetes</taxon>
        <taxon>Propionibacteriales</taxon>
        <taxon>Nocardioidaceae</taxon>
        <taxon>Aeromicrobium</taxon>
    </lineage>
</organism>
<dbReference type="Proteomes" id="UP000191040">
    <property type="component" value="Chromosome I"/>
</dbReference>
<evidence type="ECO:0000313" key="2">
    <source>
        <dbReference type="Proteomes" id="UP000191040"/>
    </source>
</evidence>
<accession>A0A1T4Z7H1</accession>
<evidence type="ECO:0000313" key="1">
    <source>
        <dbReference type="EMBL" id="SKB09561.1"/>
    </source>
</evidence>
<gene>
    <name evidence="1" type="ORF">SAMN06295964_2762</name>
</gene>
<dbReference type="AlphaFoldDB" id="A0A1T4Z7H1"/>
<dbReference type="STRING" id="1736691.SAMN06295964_2762"/>
<dbReference type="OrthoDB" id="159886at2"/>
<reference evidence="2" key="1">
    <citation type="submission" date="2017-02" db="EMBL/GenBank/DDBJ databases">
        <authorList>
            <person name="Varghese N."/>
            <person name="Submissions S."/>
        </authorList>
    </citation>
    <scope>NUCLEOTIDE SEQUENCE [LARGE SCALE GENOMIC DNA]</scope>
    <source>
        <strain evidence="2">9H-4</strain>
    </source>
</reference>
<dbReference type="RefSeq" id="WP_078700686.1">
    <property type="nucleotide sequence ID" value="NZ_LT796768.1"/>
</dbReference>
<protein>
    <submittedName>
        <fullName evidence="1">Uncharacterized protein</fullName>
    </submittedName>
</protein>